<dbReference type="PIRSF" id="PIRSF005902">
    <property type="entry name" value="DNase_TatD"/>
    <property type="match status" value="1"/>
</dbReference>
<dbReference type="AlphaFoldDB" id="A0A3B0Z3K7"/>
<dbReference type="GO" id="GO:0004536">
    <property type="term" value="F:DNA nuclease activity"/>
    <property type="evidence" value="ECO:0007669"/>
    <property type="project" value="InterPro"/>
</dbReference>
<dbReference type="CDD" id="cd01310">
    <property type="entry name" value="TatD_DNAse"/>
    <property type="match status" value="1"/>
</dbReference>
<dbReference type="SUPFAM" id="SSF51556">
    <property type="entry name" value="Metallo-dependent hydrolases"/>
    <property type="match status" value="1"/>
</dbReference>
<reference evidence="3" key="1">
    <citation type="submission" date="2018-06" db="EMBL/GenBank/DDBJ databases">
        <authorList>
            <person name="Zhirakovskaya E."/>
        </authorList>
    </citation>
    <scope>NUCLEOTIDE SEQUENCE</scope>
</reference>
<dbReference type="GO" id="GO:0046872">
    <property type="term" value="F:metal ion binding"/>
    <property type="evidence" value="ECO:0007669"/>
    <property type="project" value="UniProtKB-KW"/>
</dbReference>
<dbReference type="Pfam" id="PF01026">
    <property type="entry name" value="TatD_DNase"/>
    <property type="match status" value="1"/>
</dbReference>
<name>A0A3B0Z3K7_9ZZZZ</name>
<evidence type="ECO:0000256" key="1">
    <source>
        <dbReference type="ARBA" id="ARBA00022723"/>
    </source>
</evidence>
<dbReference type="FunFam" id="3.20.20.140:FF:000005">
    <property type="entry name" value="TatD family hydrolase"/>
    <property type="match status" value="1"/>
</dbReference>
<dbReference type="InterPro" id="IPR018228">
    <property type="entry name" value="DNase_TatD-rel_CS"/>
</dbReference>
<dbReference type="InterPro" id="IPR001130">
    <property type="entry name" value="TatD-like"/>
</dbReference>
<protein>
    <submittedName>
        <fullName evidence="3">Uncharacterized metal-dependent hydrolase YcfH</fullName>
    </submittedName>
</protein>
<dbReference type="EMBL" id="UOFK01000297">
    <property type="protein sequence ID" value="VAW82092.1"/>
    <property type="molecule type" value="Genomic_DNA"/>
</dbReference>
<sequence length="262" mass="29264">MLVDSHCHLDMLCPDQDALQPILAEAGKQGIQHLLCVSVSLERFKPMLELIAAHPQVSASVGVHPDGTGVHEPEVEELVTLGQQEKVVAIGETGLDYFRLEGDVEWQRERFRKHIRAARELNKPLIVHTRAAREDTLKILSEERAADAGGVLHCFTEDWEMAQAAMDMNFYISFSGIVTFKNALALKEVARNMPAERMLVETDSPYLAPVPKRGKSNQPAYVRYVAEYLAELREQSLESVAEATTQNFYKLFKTAAHPLAVA</sequence>
<dbReference type="PROSITE" id="PS01137">
    <property type="entry name" value="TATD_1"/>
    <property type="match status" value="1"/>
</dbReference>
<dbReference type="InterPro" id="IPR032466">
    <property type="entry name" value="Metal_Hydrolase"/>
</dbReference>
<dbReference type="GO" id="GO:0005829">
    <property type="term" value="C:cytosol"/>
    <property type="evidence" value="ECO:0007669"/>
    <property type="project" value="TreeGrafter"/>
</dbReference>
<dbReference type="PROSITE" id="PS01090">
    <property type="entry name" value="TATD_2"/>
    <property type="match status" value="1"/>
</dbReference>
<dbReference type="PANTHER" id="PTHR46124">
    <property type="entry name" value="D-AMINOACYL-TRNA DEACYLASE"/>
    <property type="match status" value="1"/>
</dbReference>
<accession>A0A3B0Z3K7</accession>
<evidence type="ECO:0000256" key="2">
    <source>
        <dbReference type="ARBA" id="ARBA00022801"/>
    </source>
</evidence>
<proteinExistence type="predicted"/>
<dbReference type="NCBIfam" id="TIGR00010">
    <property type="entry name" value="YchF/TatD family DNA exonuclease"/>
    <property type="match status" value="1"/>
</dbReference>
<dbReference type="InterPro" id="IPR015991">
    <property type="entry name" value="TatD/YcfH-like"/>
</dbReference>
<evidence type="ECO:0000313" key="3">
    <source>
        <dbReference type="EMBL" id="VAW82092.1"/>
    </source>
</evidence>
<dbReference type="Gene3D" id="3.20.20.140">
    <property type="entry name" value="Metal-dependent hydrolases"/>
    <property type="match status" value="1"/>
</dbReference>
<dbReference type="GO" id="GO:0016788">
    <property type="term" value="F:hydrolase activity, acting on ester bonds"/>
    <property type="evidence" value="ECO:0007669"/>
    <property type="project" value="InterPro"/>
</dbReference>
<organism evidence="3">
    <name type="scientific">hydrothermal vent metagenome</name>
    <dbReference type="NCBI Taxonomy" id="652676"/>
    <lineage>
        <taxon>unclassified sequences</taxon>
        <taxon>metagenomes</taxon>
        <taxon>ecological metagenomes</taxon>
    </lineage>
</organism>
<gene>
    <name evidence="3" type="ORF">MNBD_GAMMA13-1087</name>
</gene>
<keyword evidence="1" id="KW-0479">Metal-binding</keyword>
<dbReference type="PANTHER" id="PTHR46124:SF2">
    <property type="entry name" value="D-AMINOACYL-TRNA DEACYLASE"/>
    <property type="match status" value="1"/>
</dbReference>
<keyword evidence="2 3" id="KW-0378">Hydrolase</keyword>